<feature type="region of interest" description="Disordered" evidence="1">
    <location>
        <begin position="1"/>
        <end position="98"/>
    </location>
</feature>
<sequence>MTSTEPSPVLGWGTAAHSAASAAKAATRATAPVRPFAQRARNRTGPRPDIDALVTTAEAGAGPCGSRSVIRRTDAPLAPQQAPDLPWTAPPRPSASAG</sequence>
<dbReference type="RefSeq" id="WP_226027281.1">
    <property type="nucleotide sequence ID" value="NZ_BAABIV010000003.1"/>
</dbReference>
<comment type="caution">
    <text evidence="2">The sequence shown here is derived from an EMBL/GenBank/DDBJ whole genome shotgun (WGS) entry which is preliminary data.</text>
</comment>
<accession>A0ABP9HMV7</accession>
<gene>
    <name evidence="2" type="ORF">GCM10023257_08500</name>
</gene>
<proteinExistence type="predicted"/>
<dbReference type="EMBL" id="BAABIV010000003">
    <property type="protein sequence ID" value="GAA4974233.1"/>
    <property type="molecule type" value="Genomic_DNA"/>
</dbReference>
<dbReference type="Proteomes" id="UP001500610">
    <property type="component" value="Unassembled WGS sequence"/>
</dbReference>
<reference evidence="3" key="1">
    <citation type="journal article" date="2019" name="Int. J. Syst. Evol. Microbiol.">
        <title>The Global Catalogue of Microorganisms (GCM) 10K type strain sequencing project: providing services to taxonomists for standard genome sequencing and annotation.</title>
        <authorList>
            <consortium name="The Broad Institute Genomics Platform"/>
            <consortium name="The Broad Institute Genome Sequencing Center for Infectious Disease"/>
            <person name="Wu L."/>
            <person name="Ma J."/>
        </authorList>
    </citation>
    <scope>NUCLEOTIDE SEQUENCE [LARGE SCALE GENOMIC DNA]</scope>
    <source>
        <strain evidence="3">JCM 17657</strain>
    </source>
</reference>
<evidence type="ECO:0000313" key="3">
    <source>
        <dbReference type="Proteomes" id="UP001500610"/>
    </source>
</evidence>
<evidence type="ECO:0000313" key="2">
    <source>
        <dbReference type="EMBL" id="GAA4974233.1"/>
    </source>
</evidence>
<protein>
    <submittedName>
        <fullName evidence="2">Uncharacterized protein</fullName>
    </submittedName>
</protein>
<name>A0ABP9HMV7_9ACTN</name>
<feature type="compositionally biased region" description="Low complexity" evidence="1">
    <location>
        <begin position="75"/>
        <end position="86"/>
    </location>
</feature>
<feature type="compositionally biased region" description="Low complexity" evidence="1">
    <location>
        <begin position="14"/>
        <end position="31"/>
    </location>
</feature>
<evidence type="ECO:0000256" key="1">
    <source>
        <dbReference type="SAM" id="MobiDB-lite"/>
    </source>
</evidence>
<feature type="compositionally biased region" description="Pro residues" evidence="1">
    <location>
        <begin position="88"/>
        <end position="98"/>
    </location>
</feature>
<keyword evidence="3" id="KW-1185">Reference proteome</keyword>
<organism evidence="2 3">
    <name type="scientific">Streptomyces hyderabadensis</name>
    <dbReference type="NCBI Taxonomy" id="598549"/>
    <lineage>
        <taxon>Bacteria</taxon>
        <taxon>Bacillati</taxon>
        <taxon>Actinomycetota</taxon>
        <taxon>Actinomycetes</taxon>
        <taxon>Kitasatosporales</taxon>
        <taxon>Streptomycetaceae</taxon>
        <taxon>Streptomyces</taxon>
    </lineage>
</organism>